<dbReference type="AlphaFoldDB" id="A0A399J1G8"/>
<comment type="caution">
    <text evidence="1">The sequence shown here is derived from an EMBL/GenBank/DDBJ whole genome shotgun (WGS) entry which is preliminary data.</text>
</comment>
<protein>
    <submittedName>
        <fullName evidence="1">Sulfotransferase</fullName>
    </submittedName>
</protein>
<organism evidence="1 2">
    <name type="scientific">Pseudooceanicola sediminis</name>
    <dbReference type="NCBI Taxonomy" id="2211117"/>
    <lineage>
        <taxon>Bacteria</taxon>
        <taxon>Pseudomonadati</taxon>
        <taxon>Pseudomonadota</taxon>
        <taxon>Alphaproteobacteria</taxon>
        <taxon>Rhodobacterales</taxon>
        <taxon>Paracoccaceae</taxon>
        <taxon>Pseudooceanicola</taxon>
    </lineage>
</organism>
<accession>A0A399J1G8</accession>
<keyword evidence="1" id="KW-0808">Transferase</keyword>
<dbReference type="Proteomes" id="UP000265848">
    <property type="component" value="Unassembled WGS sequence"/>
</dbReference>
<dbReference type="OrthoDB" id="9778733at2"/>
<dbReference type="Pfam" id="PF13469">
    <property type="entry name" value="Sulfotransfer_3"/>
    <property type="match status" value="1"/>
</dbReference>
<dbReference type="Gene3D" id="3.40.50.2000">
    <property type="entry name" value="Glycogen Phosphorylase B"/>
    <property type="match status" value="1"/>
</dbReference>
<proteinExistence type="predicted"/>
<dbReference type="SUPFAM" id="SSF53756">
    <property type="entry name" value="UDP-Glycosyltransferase/glycogen phosphorylase"/>
    <property type="match status" value="1"/>
</dbReference>
<dbReference type="EMBL" id="QWJJ01000007">
    <property type="protein sequence ID" value="RII39061.1"/>
    <property type="molecule type" value="Genomic_DNA"/>
</dbReference>
<dbReference type="InterPro" id="IPR027417">
    <property type="entry name" value="P-loop_NTPase"/>
</dbReference>
<sequence>MDTARTQFSVGQISACWQGIAPLLQPSYLAALPRPRREALQYLQLGCALFQQGDLAAARHLNATLPVTLWTPMRYRLSLRLRDPATARRLRKAPGNGPRELADFRTSAGLHALWAHRYAQGFPLYAHRHAAINFPRVLPANVTHVPLPADPGDDADMIVLEQGLGDVLFHLAHIKAQGTHQRAIFTGMAKYGPLIRRYFPQATFLRADRLPATTPLPRAHLAADFLARTYGATHGLSPGVTLDTPTRHAFDGPVFGICWRGGSGQNRREERHIALPFLLDMLPENARYLALQFDITPAERAQLTADGRCAVPLTDITRNPAETIDMIRPLAGMISVDSANWHMAGFSGVPLLAIMNRTAHWFWGPNADAATVFANAQTLPKADLSPQTLRNWITARTHDWQRRVPAPLPAPNLHQPASLRPLFVCGLPRARTSMVMRVLAAQGLWLGHTIPGNPDNPQGFYENRDLRETHLKGILSDLGADPRGVAPLPRTSALPPCPDLARRIAATLRDQGHDGTQPWGFKDPKLTLLWPLFARAYPHATWLIVRRPRKDVLRSLARAHFMQRHPATTEFWQPFCAAYDGRLHDLVHSGAQVLQADSDAIANGDFRDLEAVCAALGLPFDADLAHDALRRP</sequence>
<evidence type="ECO:0000313" key="2">
    <source>
        <dbReference type="Proteomes" id="UP000265848"/>
    </source>
</evidence>
<dbReference type="SUPFAM" id="SSF52540">
    <property type="entry name" value="P-loop containing nucleoside triphosphate hydrolases"/>
    <property type="match status" value="1"/>
</dbReference>
<evidence type="ECO:0000313" key="1">
    <source>
        <dbReference type="EMBL" id="RII39061.1"/>
    </source>
</evidence>
<name>A0A399J1G8_9RHOB</name>
<reference evidence="1 2" key="1">
    <citation type="submission" date="2018-08" db="EMBL/GenBank/DDBJ databases">
        <title>Pseudooceanicola sediminis CY03 in the family Rhodobacteracea.</title>
        <authorList>
            <person name="Zhang Y.-J."/>
        </authorList>
    </citation>
    <scope>NUCLEOTIDE SEQUENCE [LARGE SCALE GENOMIC DNA]</scope>
    <source>
        <strain evidence="1 2">CY03</strain>
    </source>
</reference>
<dbReference type="GO" id="GO:0016740">
    <property type="term" value="F:transferase activity"/>
    <property type="evidence" value="ECO:0007669"/>
    <property type="project" value="UniProtKB-KW"/>
</dbReference>
<keyword evidence="2" id="KW-1185">Reference proteome</keyword>
<gene>
    <name evidence="1" type="ORF">DL237_10115</name>
</gene>
<dbReference type="Gene3D" id="3.40.50.300">
    <property type="entry name" value="P-loop containing nucleotide triphosphate hydrolases"/>
    <property type="match status" value="1"/>
</dbReference>